<proteinExistence type="predicted"/>
<dbReference type="STRING" id="29430.AHTJS_00925"/>
<accession>A0A1L6KJ30</accession>
<evidence type="ECO:0000313" key="1">
    <source>
        <dbReference type="EMBL" id="APR69096.1"/>
    </source>
</evidence>
<evidence type="ECO:0000313" key="3">
    <source>
        <dbReference type="Proteomes" id="UP000294395"/>
    </source>
</evidence>
<dbReference type="EMBL" id="CP018871">
    <property type="protein sequence ID" value="APR69096.1"/>
    <property type="molecule type" value="Genomic_DNA"/>
</dbReference>
<dbReference type="AlphaFoldDB" id="A0A1L6KJ30"/>
<dbReference type="KEGG" id="ahl:AHTJS_00925"/>
<organism evidence="1">
    <name type="scientific">Acinetobacter haemolyticus</name>
    <dbReference type="NCBI Taxonomy" id="29430"/>
    <lineage>
        <taxon>Bacteria</taxon>
        <taxon>Pseudomonadati</taxon>
        <taxon>Pseudomonadota</taxon>
        <taxon>Gammaproteobacteria</taxon>
        <taxon>Moraxellales</taxon>
        <taxon>Moraxellaceae</taxon>
        <taxon>Acinetobacter</taxon>
    </lineage>
</organism>
<gene>
    <name evidence="2" type="ORF">AHTJR_00880</name>
    <name evidence="1" type="ORF">AHTJS_00925</name>
</gene>
<reference evidence="1" key="1">
    <citation type="submission" date="2016-12" db="EMBL/GenBank/DDBJ databases">
        <title>Complete genome sequence of Acinetobacter haemolyticus strain TJS01 isolated from a respiratory patient in china.</title>
        <authorList>
            <person name="Deng Y."/>
            <person name="Zhang S.-C."/>
            <person name="Song C.-C."/>
            <person name="Dong Y."/>
            <person name="Gao F."/>
            <person name="Huang H."/>
        </authorList>
    </citation>
    <scope>NUCLEOTIDE SEQUENCE [LARGE SCALE GENOMIC DNA]</scope>
    <source>
        <strain evidence="1">TJS01</strain>
    </source>
</reference>
<reference evidence="2 3" key="2">
    <citation type="submission" date="2019-03" db="EMBL/GenBank/DDBJ databases">
        <title>Complete genome sequence of two outbreak-associated Acinetobacter haemolyticus strains.</title>
        <authorList>
            <person name="Bai L."/>
            <person name="Zhang S.-C."/>
            <person name="Deng Y."/>
            <person name="Song C.-C."/>
            <person name="Kang G.-B."/>
            <person name="Dong Y."/>
            <person name="Wang Y."/>
            <person name="Gao F."/>
            <person name="Huang H."/>
        </authorList>
    </citation>
    <scope>NUCLEOTIDE SEQUENCE [LARGE SCALE GENOMIC DNA]</scope>
    <source>
        <strain evidence="2 3">TJR01</strain>
    </source>
</reference>
<dbReference type="Proteomes" id="UP000294395">
    <property type="component" value="Chromosome"/>
</dbReference>
<name>A0A1L6KJ30_ACIHA</name>
<sequence>MALVSSESKRQIKAIASMHTEALFIRPFFYLRRAGLNNTIFRDIWGIEMNNSQVANIPNRLRKMIWQHINTVLKPISPKI</sequence>
<protein>
    <submittedName>
        <fullName evidence="1">Uncharacterized protein</fullName>
    </submittedName>
</protein>
<evidence type="ECO:0000313" key="2">
    <source>
        <dbReference type="EMBL" id="QBQ14930.1"/>
    </source>
</evidence>
<dbReference type="EMBL" id="CP038009">
    <property type="protein sequence ID" value="QBQ14930.1"/>
    <property type="molecule type" value="Genomic_DNA"/>
</dbReference>